<dbReference type="PANTHER" id="PTHR43619">
    <property type="entry name" value="S-ADENOSYL-L-METHIONINE-DEPENDENT METHYLTRANSFERASE YKTD-RELATED"/>
    <property type="match status" value="1"/>
</dbReference>
<reference evidence="7 8" key="1">
    <citation type="submission" date="2023-07" db="EMBL/GenBank/DDBJ databases">
        <title>Description of novel actinomycetes strains, isolated from tidal flat sediment.</title>
        <authorList>
            <person name="Lu C."/>
        </authorList>
    </citation>
    <scope>NUCLEOTIDE SEQUENCE [LARGE SCALE GENOMIC DNA]</scope>
    <source>
        <strain evidence="7 8">SYSU T00b441</strain>
    </source>
</reference>
<protein>
    <recommendedName>
        <fullName evidence="6">S-adenosyl-L-methionine-dependent methyltransferase</fullName>
        <ecNumber evidence="6">2.1.1.-</ecNumber>
    </recommendedName>
</protein>
<evidence type="ECO:0000256" key="4">
    <source>
        <dbReference type="ARBA" id="ARBA00022679"/>
    </source>
</evidence>
<comment type="function">
    <text evidence="1 6">Exhibits S-adenosyl-L-methionine-dependent methyltransferase activity.</text>
</comment>
<evidence type="ECO:0000256" key="3">
    <source>
        <dbReference type="ARBA" id="ARBA00022603"/>
    </source>
</evidence>
<proteinExistence type="inferred from homology"/>
<organism evidence="7 8">
    <name type="scientific">Actinotalea lenta</name>
    <dbReference type="NCBI Taxonomy" id="3064654"/>
    <lineage>
        <taxon>Bacteria</taxon>
        <taxon>Bacillati</taxon>
        <taxon>Actinomycetota</taxon>
        <taxon>Actinomycetes</taxon>
        <taxon>Micrococcales</taxon>
        <taxon>Cellulomonadaceae</taxon>
        <taxon>Actinotalea</taxon>
    </lineage>
</organism>
<evidence type="ECO:0000313" key="7">
    <source>
        <dbReference type="EMBL" id="MDO8106858.1"/>
    </source>
</evidence>
<name>A0ABT9DCE5_9CELL</name>
<gene>
    <name evidence="7" type="ORF">Q6348_06565</name>
</gene>
<evidence type="ECO:0000256" key="2">
    <source>
        <dbReference type="ARBA" id="ARBA00008138"/>
    </source>
</evidence>
<keyword evidence="4 7" id="KW-0808">Transferase</keyword>
<dbReference type="EMBL" id="JAUQYP010000001">
    <property type="protein sequence ID" value="MDO8106858.1"/>
    <property type="molecule type" value="Genomic_DNA"/>
</dbReference>
<keyword evidence="8" id="KW-1185">Reference proteome</keyword>
<accession>A0ABT9DCE5</accession>
<evidence type="ECO:0000313" key="8">
    <source>
        <dbReference type="Proteomes" id="UP001232536"/>
    </source>
</evidence>
<evidence type="ECO:0000256" key="6">
    <source>
        <dbReference type="RuleBase" id="RU362030"/>
    </source>
</evidence>
<dbReference type="EC" id="2.1.1.-" evidence="6"/>
<comment type="caution">
    <text evidence="7">The sequence shown here is derived from an EMBL/GenBank/DDBJ whole genome shotgun (WGS) entry which is preliminary data.</text>
</comment>
<dbReference type="GO" id="GO:0008168">
    <property type="term" value="F:methyltransferase activity"/>
    <property type="evidence" value="ECO:0007669"/>
    <property type="project" value="UniProtKB-KW"/>
</dbReference>
<dbReference type="SUPFAM" id="SSF53335">
    <property type="entry name" value="S-adenosyl-L-methionine-dependent methyltransferases"/>
    <property type="match status" value="1"/>
</dbReference>
<evidence type="ECO:0000256" key="5">
    <source>
        <dbReference type="ARBA" id="ARBA00022691"/>
    </source>
</evidence>
<evidence type="ECO:0000256" key="1">
    <source>
        <dbReference type="ARBA" id="ARBA00003907"/>
    </source>
</evidence>
<keyword evidence="3 6" id="KW-0489">Methyltransferase</keyword>
<dbReference type="InterPro" id="IPR007213">
    <property type="entry name" value="Ppm1/Ppm2/Tcmp"/>
</dbReference>
<sequence>MSTAMMSCAARAAHVLVDRPPFLLTDELAVALAADHEALSFHRRLPAEPILAGARASTVLRSRFAEDRLAASSAEQYVVLGAGLDTSAERSARPLTAFAVDLPDALEDRREAFARAGLTPSAIPVPWDLGQPGLLDQLARAGLDLSLPAVVAWLGVTMYLTPASVDSVLGGLGRLAPGSELVMDHLLPRGERDAAGAGYAAAVGAAAGAGGEPWRWTPEADEILAMVRARGFEAEWVPDAEAVPASAWDRTDALRPMRLVGLVHARLGASAVRRGVDADARMAP</sequence>
<dbReference type="InterPro" id="IPR029063">
    <property type="entry name" value="SAM-dependent_MTases_sf"/>
</dbReference>
<dbReference type="NCBIfam" id="TIGR00027">
    <property type="entry name" value="mthyl_TIGR00027"/>
    <property type="match status" value="1"/>
</dbReference>
<dbReference type="Pfam" id="PF04072">
    <property type="entry name" value="LCM"/>
    <property type="match status" value="1"/>
</dbReference>
<dbReference type="PANTHER" id="PTHR43619:SF2">
    <property type="entry name" value="S-ADENOSYL-L-METHIONINE-DEPENDENT METHYLTRANSFERASES SUPERFAMILY PROTEIN"/>
    <property type="match status" value="1"/>
</dbReference>
<dbReference type="RefSeq" id="WP_304600496.1">
    <property type="nucleotide sequence ID" value="NZ_JAUQYP010000001.1"/>
</dbReference>
<dbReference type="InterPro" id="IPR011610">
    <property type="entry name" value="SAM_mthyl_Trfase_ML2640-like"/>
</dbReference>
<dbReference type="Gene3D" id="3.40.50.150">
    <property type="entry name" value="Vaccinia Virus protein VP39"/>
    <property type="match status" value="1"/>
</dbReference>
<dbReference type="Proteomes" id="UP001232536">
    <property type="component" value="Unassembled WGS sequence"/>
</dbReference>
<dbReference type="GO" id="GO:0032259">
    <property type="term" value="P:methylation"/>
    <property type="evidence" value="ECO:0007669"/>
    <property type="project" value="UniProtKB-KW"/>
</dbReference>
<comment type="similarity">
    <text evidence="2 6">Belongs to the UPF0677 family.</text>
</comment>
<keyword evidence="5 6" id="KW-0949">S-adenosyl-L-methionine</keyword>